<reference evidence="3 4" key="2">
    <citation type="submission" date="2018-01" db="EMBL/GenBank/DDBJ databases">
        <title>Genomic study of Klebsiella pneumoniae.</title>
        <authorList>
            <person name="Yang Y."/>
            <person name="Bicalho R."/>
        </authorList>
    </citation>
    <scope>NUCLEOTIDE SEQUENCE [LARGE SCALE GENOMIC DNA]</scope>
    <source>
        <strain evidence="3 4">A10</strain>
    </source>
</reference>
<dbReference type="Proteomes" id="UP000234667">
    <property type="component" value="Unassembled WGS sequence"/>
</dbReference>
<evidence type="ECO:0000256" key="1">
    <source>
        <dbReference type="ARBA" id="ARBA00022679"/>
    </source>
</evidence>
<accession>A0A2J5Q024</accession>
<feature type="domain" description="Aspartate/ornithine carbamoyltransferase Asp/Orn-binding" evidence="2">
    <location>
        <begin position="1"/>
        <end position="147"/>
    </location>
</feature>
<dbReference type="Gene3D" id="3.40.50.1370">
    <property type="entry name" value="Aspartate/ornithine carbamoyltransferase"/>
    <property type="match status" value="1"/>
</dbReference>
<feature type="non-terminal residue" evidence="3">
    <location>
        <position position="1"/>
    </location>
</feature>
<dbReference type="Pfam" id="PF00185">
    <property type="entry name" value="OTCace"/>
    <property type="match status" value="1"/>
</dbReference>
<dbReference type="PANTHER" id="PTHR45753:SF3">
    <property type="entry name" value="ORNITHINE TRANSCARBAMYLASE, MITOCHONDRIAL"/>
    <property type="match status" value="1"/>
</dbReference>
<name>A0A2J5Q024_9ENTR</name>
<dbReference type="EMBL" id="PIDR01000240">
    <property type="protein sequence ID" value="PLO71275.1"/>
    <property type="molecule type" value="Genomic_DNA"/>
</dbReference>
<evidence type="ECO:0000313" key="4">
    <source>
        <dbReference type="Proteomes" id="UP000234667"/>
    </source>
</evidence>
<dbReference type="InterPro" id="IPR036901">
    <property type="entry name" value="Asp/Orn_carbamoylTrfase_sf"/>
</dbReference>
<protein>
    <submittedName>
        <fullName evidence="3">Knotted carbamoyltransferase YgeW</fullName>
    </submittedName>
</protein>
<keyword evidence="1 3" id="KW-0808">Transferase</keyword>
<dbReference type="GO" id="GO:0042450">
    <property type="term" value="P:L-arginine biosynthetic process via ornithine"/>
    <property type="evidence" value="ECO:0007669"/>
    <property type="project" value="TreeGrafter"/>
</dbReference>
<dbReference type="GO" id="GO:0016597">
    <property type="term" value="F:amino acid binding"/>
    <property type="evidence" value="ECO:0007669"/>
    <property type="project" value="InterPro"/>
</dbReference>
<gene>
    <name evidence="3" type="ORF">CWN49_10280</name>
</gene>
<proteinExistence type="predicted"/>
<sequence>PEGYDLIPDVIEVAKNNAQASGGSFRQVNSMEEAFKDADIVYPKSWAPYKVMEKRTELLRANDHEGLKALEKACLEQNAGHKDWHCTEEMMKHTRDGEALYMHCLPADITGVSCDAGEVTEGVFEKYRIPTYKEASWKPYIIAAMIVCRKYANPGKVLEQLLKEAQKRIK</sequence>
<organism evidence="3 4">
    <name type="scientific">Klebsiella michiganensis</name>
    <dbReference type="NCBI Taxonomy" id="1134687"/>
    <lineage>
        <taxon>Bacteria</taxon>
        <taxon>Pseudomonadati</taxon>
        <taxon>Pseudomonadota</taxon>
        <taxon>Gammaproteobacteria</taxon>
        <taxon>Enterobacterales</taxon>
        <taxon>Enterobacteriaceae</taxon>
        <taxon>Klebsiella/Raoultella group</taxon>
        <taxon>Klebsiella</taxon>
    </lineage>
</organism>
<evidence type="ECO:0000259" key="2">
    <source>
        <dbReference type="Pfam" id="PF00185"/>
    </source>
</evidence>
<reference evidence="3 4" key="1">
    <citation type="submission" date="2017-11" db="EMBL/GenBank/DDBJ databases">
        <authorList>
            <person name="Han C.G."/>
        </authorList>
    </citation>
    <scope>NUCLEOTIDE SEQUENCE [LARGE SCALE GENOMIC DNA]</scope>
    <source>
        <strain evidence="3 4">A10</strain>
    </source>
</reference>
<comment type="caution">
    <text evidence="3">The sequence shown here is derived from an EMBL/GenBank/DDBJ whole genome shotgun (WGS) entry which is preliminary data.</text>
</comment>
<dbReference type="PANTHER" id="PTHR45753">
    <property type="entry name" value="ORNITHINE CARBAMOYLTRANSFERASE, MITOCHONDRIAL"/>
    <property type="match status" value="1"/>
</dbReference>
<evidence type="ECO:0000313" key="3">
    <source>
        <dbReference type="EMBL" id="PLO71275.1"/>
    </source>
</evidence>
<dbReference type="InterPro" id="IPR006131">
    <property type="entry name" value="Asp_carbamoyltransf_Asp/Orn-bd"/>
</dbReference>
<dbReference type="SUPFAM" id="SSF53671">
    <property type="entry name" value="Aspartate/ornithine carbamoyltransferase"/>
    <property type="match status" value="1"/>
</dbReference>
<dbReference type="GO" id="GO:0004585">
    <property type="term" value="F:ornithine carbamoyltransferase activity"/>
    <property type="evidence" value="ECO:0007669"/>
    <property type="project" value="TreeGrafter"/>
</dbReference>
<dbReference type="GO" id="GO:0019240">
    <property type="term" value="P:citrulline biosynthetic process"/>
    <property type="evidence" value="ECO:0007669"/>
    <property type="project" value="TreeGrafter"/>
</dbReference>
<dbReference type="AlphaFoldDB" id="A0A2J5Q024"/>